<keyword evidence="8 17" id="KW-0521">NADP</keyword>
<feature type="binding site" evidence="18">
    <location>
        <position position="61"/>
    </location>
    <ligand>
        <name>K(+)</name>
        <dbReference type="ChEBI" id="CHEBI:29103"/>
    </ligand>
</feature>
<dbReference type="PIRSF" id="PIRSF017184">
    <property type="entry name" value="Nnr"/>
    <property type="match status" value="1"/>
</dbReference>
<keyword evidence="11 18" id="KW-0413">Isomerase</keyword>
<comment type="similarity">
    <text evidence="3 19">In the N-terminal section; belongs to the NnrE/AIBP family.</text>
</comment>
<dbReference type="GO" id="GO:0052855">
    <property type="term" value="F:ADP-dependent NAD(P)H-hydrate dehydratase activity"/>
    <property type="evidence" value="ECO:0007669"/>
    <property type="project" value="UniProtKB-UniRule"/>
</dbReference>
<evidence type="ECO:0000256" key="19">
    <source>
        <dbReference type="PIRNR" id="PIRNR017184"/>
    </source>
</evidence>
<feature type="binding site" evidence="18">
    <location>
        <begin position="60"/>
        <end position="64"/>
    </location>
    <ligand>
        <name>(6S)-NADPHX</name>
        <dbReference type="ChEBI" id="CHEBI:64076"/>
    </ligand>
</feature>
<dbReference type="EMBL" id="CP071444">
    <property type="protein sequence ID" value="QSX08281.1"/>
    <property type="molecule type" value="Genomic_DNA"/>
</dbReference>
<feature type="binding site" evidence="17">
    <location>
        <position position="370"/>
    </location>
    <ligand>
        <name>(6S)-NADPHX</name>
        <dbReference type="ChEBI" id="CHEBI:64076"/>
    </ligand>
</feature>
<evidence type="ECO:0000313" key="23">
    <source>
        <dbReference type="Proteomes" id="UP000663499"/>
    </source>
</evidence>
<keyword evidence="12 17" id="KW-0456">Lyase</keyword>
<dbReference type="PANTHER" id="PTHR12592:SF0">
    <property type="entry name" value="ATP-DEPENDENT (S)-NAD(P)H-HYDRATE DEHYDRATASE"/>
    <property type="match status" value="1"/>
</dbReference>
<dbReference type="NCBIfam" id="TIGR00196">
    <property type="entry name" value="yjeF_cterm"/>
    <property type="match status" value="1"/>
</dbReference>
<evidence type="ECO:0000256" key="4">
    <source>
        <dbReference type="ARBA" id="ARBA00009524"/>
    </source>
</evidence>
<dbReference type="Pfam" id="PF03853">
    <property type="entry name" value="YjeF_N"/>
    <property type="match status" value="1"/>
</dbReference>
<evidence type="ECO:0000256" key="8">
    <source>
        <dbReference type="ARBA" id="ARBA00022857"/>
    </source>
</evidence>
<evidence type="ECO:0000259" key="20">
    <source>
        <dbReference type="PROSITE" id="PS51383"/>
    </source>
</evidence>
<keyword evidence="5 18" id="KW-0479">Metal-binding</keyword>
<dbReference type="InterPro" id="IPR029056">
    <property type="entry name" value="Ribokinase-like"/>
</dbReference>
<feature type="binding site" evidence="17">
    <location>
        <position position="435"/>
    </location>
    <ligand>
        <name>AMP</name>
        <dbReference type="ChEBI" id="CHEBI:456215"/>
    </ligand>
</feature>
<dbReference type="EC" id="5.1.99.6" evidence="19"/>
<keyword evidence="13" id="KW-0511">Multifunctional enzyme</keyword>
<feature type="binding site" evidence="17">
    <location>
        <position position="320"/>
    </location>
    <ligand>
        <name>(6S)-NADPHX</name>
        <dbReference type="ChEBI" id="CHEBI:64076"/>
    </ligand>
</feature>
<keyword evidence="7 17" id="KW-0067">ATP-binding</keyword>
<dbReference type="GO" id="GO:0110051">
    <property type="term" value="P:metabolite repair"/>
    <property type="evidence" value="ECO:0007669"/>
    <property type="project" value="TreeGrafter"/>
</dbReference>
<feature type="binding site" evidence="18">
    <location>
        <position position="127"/>
    </location>
    <ligand>
        <name>K(+)</name>
        <dbReference type="ChEBI" id="CHEBI:29103"/>
    </ligand>
</feature>
<dbReference type="Gene3D" id="3.40.1190.20">
    <property type="match status" value="1"/>
</dbReference>
<dbReference type="CDD" id="cd01171">
    <property type="entry name" value="YXKO-related"/>
    <property type="match status" value="1"/>
</dbReference>
<feature type="binding site" evidence="17">
    <location>
        <begin position="407"/>
        <end position="411"/>
    </location>
    <ligand>
        <name>AMP</name>
        <dbReference type="ChEBI" id="CHEBI:456215"/>
    </ligand>
</feature>
<organism evidence="22 23">
    <name type="scientific">Alkalibacter rhizosphaerae</name>
    <dbReference type="NCBI Taxonomy" id="2815577"/>
    <lineage>
        <taxon>Bacteria</taxon>
        <taxon>Bacillati</taxon>
        <taxon>Bacillota</taxon>
        <taxon>Clostridia</taxon>
        <taxon>Eubacteriales</taxon>
        <taxon>Eubacteriaceae</taxon>
        <taxon>Alkalibacter</taxon>
    </lineage>
</organism>
<comment type="catalytic activity">
    <reaction evidence="15 17 19">
        <text>(6S)-NADHX + ADP = AMP + phosphate + NADH + H(+)</text>
        <dbReference type="Rhea" id="RHEA:32223"/>
        <dbReference type="ChEBI" id="CHEBI:15378"/>
        <dbReference type="ChEBI" id="CHEBI:43474"/>
        <dbReference type="ChEBI" id="CHEBI:57945"/>
        <dbReference type="ChEBI" id="CHEBI:64074"/>
        <dbReference type="ChEBI" id="CHEBI:456215"/>
        <dbReference type="ChEBI" id="CHEBI:456216"/>
        <dbReference type="EC" id="4.2.1.136"/>
    </reaction>
</comment>
<feature type="binding site" evidence="18">
    <location>
        <begin position="131"/>
        <end position="137"/>
    </location>
    <ligand>
        <name>(6S)-NADPHX</name>
        <dbReference type="ChEBI" id="CHEBI:64076"/>
    </ligand>
</feature>
<comment type="similarity">
    <text evidence="4 19">In the C-terminal section; belongs to the NnrD/CARKD family.</text>
</comment>
<comment type="subunit">
    <text evidence="17">Homotetramer.</text>
</comment>
<dbReference type="InterPro" id="IPR017953">
    <property type="entry name" value="Carbohydrate_kinase_pred_CS"/>
</dbReference>
<feature type="binding site" evidence="18">
    <location>
        <position position="163"/>
    </location>
    <ligand>
        <name>K(+)</name>
        <dbReference type="ChEBI" id="CHEBI:29103"/>
    </ligand>
</feature>
<evidence type="ECO:0000256" key="10">
    <source>
        <dbReference type="ARBA" id="ARBA00023027"/>
    </source>
</evidence>
<feature type="domain" description="YjeF N-terminal" evidence="21">
    <location>
        <begin position="9"/>
        <end position="212"/>
    </location>
</feature>
<feature type="binding site" evidence="17">
    <location>
        <position position="436"/>
    </location>
    <ligand>
        <name>(6S)-NADPHX</name>
        <dbReference type="ChEBI" id="CHEBI:64076"/>
    </ligand>
</feature>
<dbReference type="NCBIfam" id="TIGR00197">
    <property type="entry name" value="yjeF_nterm"/>
    <property type="match status" value="1"/>
</dbReference>
<evidence type="ECO:0000256" key="17">
    <source>
        <dbReference type="HAMAP-Rule" id="MF_01965"/>
    </source>
</evidence>
<comment type="catalytic activity">
    <reaction evidence="1 18 19">
        <text>(6R)-NADHX = (6S)-NADHX</text>
        <dbReference type="Rhea" id="RHEA:32215"/>
        <dbReference type="ChEBI" id="CHEBI:64074"/>
        <dbReference type="ChEBI" id="CHEBI:64075"/>
        <dbReference type="EC" id="5.1.99.6"/>
    </reaction>
</comment>
<comment type="cofactor">
    <cofactor evidence="18 19">
        <name>K(+)</name>
        <dbReference type="ChEBI" id="CHEBI:29103"/>
    </cofactor>
    <text evidence="18 19">Binds 1 potassium ion per subunit.</text>
</comment>
<protein>
    <recommendedName>
        <fullName evidence="19">Bifunctional NAD(P)H-hydrate repair enzyme</fullName>
    </recommendedName>
    <alternativeName>
        <fullName evidence="19">Nicotinamide nucleotide repair protein</fullName>
    </alternativeName>
    <domain>
        <recommendedName>
            <fullName evidence="19">ADP-dependent (S)-NAD(P)H-hydrate dehydratase</fullName>
            <ecNumber evidence="19">4.2.1.136</ecNumber>
        </recommendedName>
        <alternativeName>
            <fullName evidence="19">ADP-dependent NAD(P)HX dehydratase</fullName>
        </alternativeName>
    </domain>
    <domain>
        <recommendedName>
            <fullName evidence="19">NAD(P)H-hydrate epimerase</fullName>
            <ecNumber evidence="19">5.1.99.6</ecNumber>
        </recommendedName>
    </domain>
</protein>
<name>A0A974XLR5_9FIRM</name>
<evidence type="ECO:0000259" key="21">
    <source>
        <dbReference type="PROSITE" id="PS51385"/>
    </source>
</evidence>
<dbReference type="PROSITE" id="PS01050">
    <property type="entry name" value="YJEF_C_2"/>
    <property type="match status" value="1"/>
</dbReference>
<evidence type="ECO:0000256" key="18">
    <source>
        <dbReference type="HAMAP-Rule" id="MF_01966"/>
    </source>
</evidence>
<dbReference type="Proteomes" id="UP000663499">
    <property type="component" value="Chromosome"/>
</dbReference>
<evidence type="ECO:0000256" key="16">
    <source>
        <dbReference type="ARBA" id="ARBA00049209"/>
    </source>
</evidence>
<feature type="domain" description="YjeF C-terminal" evidence="20">
    <location>
        <begin position="224"/>
        <end position="495"/>
    </location>
</feature>
<evidence type="ECO:0000313" key="22">
    <source>
        <dbReference type="EMBL" id="QSX08281.1"/>
    </source>
</evidence>
<dbReference type="SUPFAM" id="SSF64153">
    <property type="entry name" value="YjeF N-terminal domain-like"/>
    <property type="match status" value="1"/>
</dbReference>
<evidence type="ECO:0000256" key="12">
    <source>
        <dbReference type="ARBA" id="ARBA00023239"/>
    </source>
</evidence>
<dbReference type="InterPro" id="IPR000631">
    <property type="entry name" value="CARKD"/>
</dbReference>
<dbReference type="Pfam" id="PF01256">
    <property type="entry name" value="Carb_kinase"/>
    <property type="match status" value="1"/>
</dbReference>
<dbReference type="InterPro" id="IPR004443">
    <property type="entry name" value="YjeF_N_dom"/>
</dbReference>
<keyword evidence="23" id="KW-1185">Reference proteome</keyword>
<dbReference type="PROSITE" id="PS51383">
    <property type="entry name" value="YJEF_C_3"/>
    <property type="match status" value="1"/>
</dbReference>
<dbReference type="GO" id="GO:0052856">
    <property type="term" value="F:NAD(P)HX epimerase activity"/>
    <property type="evidence" value="ECO:0007669"/>
    <property type="project" value="UniProtKB-UniRule"/>
</dbReference>
<comment type="cofactor">
    <cofactor evidence="17">
        <name>Mg(2+)</name>
        <dbReference type="ChEBI" id="CHEBI:18420"/>
    </cofactor>
</comment>
<sequence length="505" mass="55170">MNVYTVEEMRERDRNTMIQHNMDILTLVDRATDEILDVLVSSICPQPEGKQFLVVCGKGNNGADGLSLAGKLKNLGSRVVAIMIQPQEFWSEEVRTLAHSLGEVFIWDEVSVERWDEWVAGSRYIVDAILGTGCRGEMEPAVAAAIAQINETGLPVISLDLPSGIRGNNGQACEIAIKATYTIVVDGYKTGNLMGSSSVYSGELLLTKEVGLWTSSNPDYKKTMLERNQQKLPSRSKAAHKYDFGKLVVIGGSRGMEGAGFLAAMAGLRTGCGVSQLLSCENWEARKMSFYPELMVDTFFDHQGLMEKLKKTNAVVFGPGTVYVERDVEYVQEIMESDIPLVLDGGAIPLLNDLRDRIQLSKHRLIVTPHTGEMARLFRVTSRDVLEDPVYFITSFLESYQVDLVMKGPCTVIASGQEMFFSYGPNSGMATAGSGDVLSGLIGGFLAQGCSNEEAMKSGVLVHQEAGNAARKIYGERSMTSTDILSNIYKGIHGLEQTIAEDVKG</sequence>
<dbReference type="AlphaFoldDB" id="A0A974XLR5"/>
<comment type="catalytic activity">
    <reaction evidence="2 18 19">
        <text>(6R)-NADPHX = (6S)-NADPHX</text>
        <dbReference type="Rhea" id="RHEA:32227"/>
        <dbReference type="ChEBI" id="CHEBI:64076"/>
        <dbReference type="ChEBI" id="CHEBI:64077"/>
        <dbReference type="EC" id="5.1.99.6"/>
    </reaction>
</comment>
<proteinExistence type="inferred from homology"/>
<dbReference type="HAMAP" id="MF_01966">
    <property type="entry name" value="NADHX_epimerase"/>
    <property type="match status" value="1"/>
</dbReference>
<comment type="similarity">
    <text evidence="17">Belongs to the NnrD/CARKD family.</text>
</comment>
<evidence type="ECO:0000256" key="15">
    <source>
        <dbReference type="ARBA" id="ARBA00048238"/>
    </source>
</evidence>
<evidence type="ECO:0000256" key="13">
    <source>
        <dbReference type="ARBA" id="ARBA00023268"/>
    </source>
</evidence>
<dbReference type="GO" id="GO:0005524">
    <property type="term" value="F:ATP binding"/>
    <property type="evidence" value="ECO:0007669"/>
    <property type="project" value="UniProtKB-UniRule"/>
</dbReference>
<dbReference type="PANTHER" id="PTHR12592">
    <property type="entry name" value="ATP-DEPENDENT (S)-NAD(P)H-HYDRATE DEHYDRATASE FAMILY MEMBER"/>
    <property type="match status" value="1"/>
</dbReference>
<dbReference type="EC" id="4.2.1.136" evidence="19"/>
<dbReference type="GO" id="GO:0046496">
    <property type="term" value="P:nicotinamide nucleotide metabolic process"/>
    <property type="evidence" value="ECO:0007669"/>
    <property type="project" value="UniProtKB-UniRule"/>
</dbReference>
<dbReference type="RefSeq" id="WP_207299623.1">
    <property type="nucleotide sequence ID" value="NZ_CP071444.1"/>
</dbReference>
<keyword evidence="9 18" id="KW-0630">Potassium</keyword>
<comment type="function">
    <text evidence="17">Catalyzes the dehydration of the S-form of NAD(P)HX at the expense of ADP, which is converted to AMP. Together with NAD(P)HX epimerase, which catalyzes the epimerization of the S- and R-forms, the enzyme allows the repair of both epimers of NAD(P)HX, a damaged form of NAD(P)H that is a result of enzymatic or heat-dependent hydration.</text>
</comment>
<evidence type="ECO:0000256" key="2">
    <source>
        <dbReference type="ARBA" id="ARBA00000909"/>
    </source>
</evidence>
<keyword evidence="6 17" id="KW-0547">Nucleotide-binding</keyword>
<gene>
    <name evidence="18" type="primary">nnrE</name>
    <name evidence="17" type="synonym">nnrD</name>
    <name evidence="22" type="ORF">J0B03_10885</name>
</gene>
<comment type="caution">
    <text evidence="18">Lacks conserved residue(s) required for the propagation of feature annotation.</text>
</comment>
<dbReference type="InterPro" id="IPR030677">
    <property type="entry name" value="Nnr"/>
</dbReference>
<dbReference type="Gene3D" id="3.40.50.10260">
    <property type="entry name" value="YjeF N-terminal domain"/>
    <property type="match status" value="1"/>
</dbReference>
<evidence type="ECO:0000256" key="1">
    <source>
        <dbReference type="ARBA" id="ARBA00000013"/>
    </source>
</evidence>
<accession>A0A974XLR5</accession>
<feature type="binding site" evidence="18">
    <location>
        <position position="160"/>
    </location>
    <ligand>
        <name>(6S)-NADPHX</name>
        <dbReference type="ChEBI" id="CHEBI:64076"/>
    </ligand>
</feature>
<dbReference type="KEGG" id="alka:J0B03_10885"/>
<comment type="function">
    <text evidence="14 19">Bifunctional enzyme that catalyzes the epimerization of the S- and R-forms of NAD(P)HX and the dehydration of the S-form of NAD(P)HX at the expense of ADP, which is converted to AMP. This allows the repair of both epimers of NAD(P)HX, a damaged form of NAD(P)H that is a result of enzymatic or heat-dependent hydration.</text>
</comment>
<dbReference type="SUPFAM" id="SSF53613">
    <property type="entry name" value="Ribokinase-like"/>
    <property type="match status" value="1"/>
</dbReference>
<evidence type="ECO:0000256" key="3">
    <source>
        <dbReference type="ARBA" id="ARBA00006001"/>
    </source>
</evidence>
<evidence type="ECO:0000256" key="14">
    <source>
        <dbReference type="ARBA" id="ARBA00025153"/>
    </source>
</evidence>
<reference evidence="22" key="1">
    <citation type="submission" date="2021-03" db="EMBL/GenBank/DDBJ databases">
        <title>Alkalibacter marinus sp. nov., isolated from tidal flat sediment.</title>
        <authorList>
            <person name="Namirimu T."/>
            <person name="Yang J.-A."/>
            <person name="Yang S.-H."/>
            <person name="Kim Y.-J."/>
            <person name="Kwon K.K."/>
        </authorList>
    </citation>
    <scope>NUCLEOTIDE SEQUENCE</scope>
    <source>
        <strain evidence="22">ES005</strain>
    </source>
</reference>
<feature type="binding site" evidence="17">
    <location>
        <position position="259"/>
    </location>
    <ligand>
        <name>(6S)-NADPHX</name>
        <dbReference type="ChEBI" id="CHEBI:64076"/>
    </ligand>
</feature>
<keyword evidence="10 17" id="KW-0520">NAD</keyword>
<evidence type="ECO:0000256" key="7">
    <source>
        <dbReference type="ARBA" id="ARBA00022840"/>
    </source>
</evidence>
<evidence type="ECO:0000256" key="11">
    <source>
        <dbReference type="ARBA" id="ARBA00023235"/>
    </source>
</evidence>
<comment type="function">
    <text evidence="18">Catalyzes the epimerization of the S- and R-forms of NAD(P)HX, a damaged form of NAD(P)H that is a result of enzymatic or heat-dependent hydration. This is a prerequisite for the S-specific NAD(P)H-hydrate dehydratase to allow the repair of both epimers of NAD(P)HX.</text>
</comment>
<evidence type="ECO:0000256" key="9">
    <source>
        <dbReference type="ARBA" id="ARBA00022958"/>
    </source>
</evidence>
<evidence type="ECO:0000256" key="6">
    <source>
        <dbReference type="ARBA" id="ARBA00022741"/>
    </source>
</evidence>
<evidence type="ECO:0000256" key="5">
    <source>
        <dbReference type="ARBA" id="ARBA00022723"/>
    </source>
</evidence>
<dbReference type="GO" id="GO:0046872">
    <property type="term" value="F:metal ion binding"/>
    <property type="evidence" value="ECO:0007669"/>
    <property type="project" value="UniProtKB-UniRule"/>
</dbReference>
<comment type="similarity">
    <text evidence="18">Belongs to the NnrE/AIBP family.</text>
</comment>
<comment type="catalytic activity">
    <reaction evidence="16 17 19">
        <text>(6S)-NADPHX + ADP = AMP + phosphate + NADPH + H(+)</text>
        <dbReference type="Rhea" id="RHEA:32235"/>
        <dbReference type="ChEBI" id="CHEBI:15378"/>
        <dbReference type="ChEBI" id="CHEBI:43474"/>
        <dbReference type="ChEBI" id="CHEBI:57783"/>
        <dbReference type="ChEBI" id="CHEBI:64076"/>
        <dbReference type="ChEBI" id="CHEBI:456215"/>
        <dbReference type="ChEBI" id="CHEBI:456216"/>
        <dbReference type="EC" id="4.2.1.136"/>
    </reaction>
</comment>
<dbReference type="InterPro" id="IPR036652">
    <property type="entry name" value="YjeF_N_dom_sf"/>
</dbReference>
<dbReference type="PROSITE" id="PS51385">
    <property type="entry name" value="YJEF_N"/>
    <property type="match status" value="1"/>
</dbReference>
<dbReference type="HAMAP" id="MF_01965">
    <property type="entry name" value="NADHX_dehydratase"/>
    <property type="match status" value="1"/>
</dbReference>